<organism evidence="2 3">
    <name type="scientific">Chryseobacterium gambrini</name>
    <dbReference type="NCBI Taxonomy" id="373672"/>
    <lineage>
        <taxon>Bacteria</taxon>
        <taxon>Pseudomonadati</taxon>
        <taxon>Bacteroidota</taxon>
        <taxon>Flavobacteriia</taxon>
        <taxon>Flavobacteriales</taxon>
        <taxon>Weeksellaceae</taxon>
        <taxon>Chryseobacterium group</taxon>
        <taxon>Chryseobacterium</taxon>
    </lineage>
</organism>
<name>A0ABN7CAD0_9FLAO</name>
<reference evidence="2 3" key="1">
    <citation type="journal article" date="2020" name="Microbes Environ.">
        <title>Synthetic bacterial community of duckweed: a simple and stable system to study plant-microbe interactions.</title>
        <authorList>
            <person name="Ishizawa H."/>
            <person name="Tada M."/>
            <person name="Kuroda M."/>
            <person name="Inoue D."/>
            <person name="Futamata H."/>
            <person name="Ike M."/>
        </authorList>
    </citation>
    <scope>NUCLEOTIDE SEQUENCE [LARGE SCALE GENOMIC DNA]</scope>
    <source>
        <strain evidence="2 3">DW100</strain>
    </source>
</reference>
<dbReference type="Proteomes" id="UP001380186">
    <property type="component" value="Chromosome"/>
</dbReference>
<feature type="transmembrane region" description="Helical" evidence="1">
    <location>
        <begin position="16"/>
        <end position="38"/>
    </location>
</feature>
<proteinExistence type="predicted"/>
<evidence type="ECO:0000256" key="1">
    <source>
        <dbReference type="SAM" id="Phobius"/>
    </source>
</evidence>
<dbReference type="EMBL" id="AP029022">
    <property type="protein sequence ID" value="BEV03319.1"/>
    <property type="molecule type" value="Genomic_DNA"/>
</dbReference>
<accession>A0ABN7CAD0</accession>
<keyword evidence="1" id="KW-0812">Transmembrane</keyword>
<sequence length="184" mass="21292">MRKSLNYFIKELKRHYSLGFIITFLTLIIILLIPLLFMQHKLKFDEIEFANTYLSTVFGALLIGLVLQIFDLYKSSNASYSKLYNIICSLDKSIESIIEKLKKNETNMTAYSNLLEHYKSGIESSFTTDNETNEKILEICRNPELLYIIESFRNESPLSDNKKSILIEKGGQLSIKIKSTIEEL</sequence>
<protein>
    <submittedName>
        <fullName evidence="2">Uncharacterized protein</fullName>
    </submittedName>
</protein>
<dbReference type="RefSeq" id="WP_268054158.1">
    <property type="nucleotide sequence ID" value="NZ_AP029022.1"/>
</dbReference>
<feature type="transmembrane region" description="Helical" evidence="1">
    <location>
        <begin position="50"/>
        <end position="73"/>
    </location>
</feature>
<evidence type="ECO:0000313" key="2">
    <source>
        <dbReference type="EMBL" id="BEV03319.1"/>
    </source>
</evidence>
<keyword evidence="3" id="KW-1185">Reference proteome</keyword>
<gene>
    <name evidence="2" type="ORF">CRDW_06930</name>
</gene>
<keyword evidence="1" id="KW-0472">Membrane</keyword>
<evidence type="ECO:0000313" key="3">
    <source>
        <dbReference type="Proteomes" id="UP001380186"/>
    </source>
</evidence>
<keyword evidence="1" id="KW-1133">Transmembrane helix</keyword>